<evidence type="ECO:0000256" key="6">
    <source>
        <dbReference type="ARBA" id="ARBA00022989"/>
    </source>
</evidence>
<evidence type="ECO:0000256" key="3">
    <source>
        <dbReference type="ARBA" id="ARBA00022448"/>
    </source>
</evidence>
<evidence type="ECO:0000313" key="10">
    <source>
        <dbReference type="EMBL" id="KHJ32567.1"/>
    </source>
</evidence>
<dbReference type="OMA" id="EYEMVGM"/>
<keyword evidence="4 9" id="KW-0812">Transmembrane</keyword>
<protein>
    <submittedName>
        <fullName evidence="10">Putative integral membrane protein</fullName>
    </submittedName>
</protein>
<proteinExistence type="inferred from homology"/>
<dbReference type="GO" id="GO:0006895">
    <property type="term" value="P:Golgi to endosome transport"/>
    <property type="evidence" value="ECO:0007669"/>
    <property type="project" value="TreeGrafter"/>
</dbReference>
<keyword evidence="7" id="KW-0333">Golgi apparatus</keyword>
<comment type="similarity">
    <text evidence="2">Belongs to the SYS1 family.</text>
</comment>
<name>A0A0B1P1P2_UNCNE</name>
<feature type="transmembrane region" description="Helical" evidence="9">
    <location>
        <begin position="123"/>
        <end position="142"/>
    </location>
</feature>
<dbReference type="STRING" id="52586.A0A0B1P1P2"/>
<dbReference type="GO" id="GO:0000139">
    <property type="term" value="C:Golgi membrane"/>
    <property type="evidence" value="ECO:0007669"/>
    <property type="project" value="UniProtKB-SubCell"/>
</dbReference>
<keyword evidence="6 9" id="KW-1133">Transmembrane helix</keyword>
<dbReference type="PANTHER" id="PTHR12952">
    <property type="entry name" value="SYS1"/>
    <property type="match status" value="1"/>
</dbReference>
<comment type="subcellular location">
    <subcellularLocation>
        <location evidence="1">Golgi apparatus membrane</location>
        <topology evidence="1">Multi-pass membrane protein</topology>
    </subcellularLocation>
</comment>
<keyword evidence="8 9" id="KW-0472">Membrane</keyword>
<organism evidence="10 11">
    <name type="scientific">Uncinula necator</name>
    <name type="common">Grape powdery mildew</name>
    <dbReference type="NCBI Taxonomy" id="52586"/>
    <lineage>
        <taxon>Eukaryota</taxon>
        <taxon>Fungi</taxon>
        <taxon>Dikarya</taxon>
        <taxon>Ascomycota</taxon>
        <taxon>Pezizomycotina</taxon>
        <taxon>Leotiomycetes</taxon>
        <taxon>Erysiphales</taxon>
        <taxon>Erysiphaceae</taxon>
        <taxon>Erysiphe</taxon>
    </lineage>
</organism>
<keyword evidence="3" id="KW-0813">Transport</keyword>
<dbReference type="HOGENOM" id="CLU_081382_0_0_1"/>
<dbReference type="EMBL" id="JNVN01001983">
    <property type="protein sequence ID" value="KHJ32567.1"/>
    <property type="molecule type" value="Genomic_DNA"/>
</dbReference>
<dbReference type="GO" id="GO:0034067">
    <property type="term" value="P:protein localization to Golgi apparatus"/>
    <property type="evidence" value="ECO:0007669"/>
    <property type="project" value="TreeGrafter"/>
</dbReference>
<dbReference type="PANTHER" id="PTHR12952:SF0">
    <property type="entry name" value="PROTEIN SYS1 HOMOLOG"/>
    <property type="match status" value="1"/>
</dbReference>
<sequence length="209" mass="23468">MARKKRPPRPGAINEYAPLKILTQIVIVQLVYYLSALILIIFSALVAGKRFNLDLVFNWRSLRGDTTVGWMLGMIWVLNSFTGIVLMLVLVRRSKLVLDFALTLHFIHLLTVSVYSHSLPRNIIWWATQFISAGTIIFMGVWSCQWRELQPISFGADSSASHSDIVLGSLINSGNKNIHVGSKGRKLKIGEPAESFEMEGMMSNTSEMD</sequence>
<dbReference type="GO" id="GO:0005802">
    <property type="term" value="C:trans-Golgi network"/>
    <property type="evidence" value="ECO:0007669"/>
    <property type="project" value="TreeGrafter"/>
</dbReference>
<dbReference type="AlphaFoldDB" id="A0A0B1P1P2"/>
<accession>A0A0B1P1P2</accession>
<evidence type="ECO:0000256" key="7">
    <source>
        <dbReference type="ARBA" id="ARBA00023034"/>
    </source>
</evidence>
<dbReference type="OrthoDB" id="542931at2759"/>
<evidence type="ECO:0000256" key="1">
    <source>
        <dbReference type="ARBA" id="ARBA00004653"/>
    </source>
</evidence>
<dbReference type="GO" id="GO:0043001">
    <property type="term" value="P:Golgi to plasma membrane protein transport"/>
    <property type="evidence" value="ECO:0007669"/>
    <property type="project" value="TreeGrafter"/>
</dbReference>
<feature type="transmembrane region" description="Helical" evidence="9">
    <location>
        <begin position="96"/>
        <end position="117"/>
    </location>
</feature>
<evidence type="ECO:0000313" key="11">
    <source>
        <dbReference type="Proteomes" id="UP000030854"/>
    </source>
</evidence>
<dbReference type="Pfam" id="PF09801">
    <property type="entry name" value="SYS1"/>
    <property type="match status" value="1"/>
</dbReference>
<evidence type="ECO:0000256" key="9">
    <source>
        <dbReference type="SAM" id="Phobius"/>
    </source>
</evidence>
<dbReference type="InterPro" id="IPR019185">
    <property type="entry name" value="Integral_membrane_SYS1-rel"/>
</dbReference>
<dbReference type="GO" id="GO:0005829">
    <property type="term" value="C:cytosol"/>
    <property type="evidence" value="ECO:0007669"/>
    <property type="project" value="GOC"/>
</dbReference>
<evidence type="ECO:0000256" key="2">
    <source>
        <dbReference type="ARBA" id="ARBA00008160"/>
    </source>
</evidence>
<reference evidence="10 11" key="1">
    <citation type="journal article" date="2014" name="BMC Genomics">
        <title>Adaptive genomic structural variation in the grape powdery mildew pathogen, Erysiphe necator.</title>
        <authorList>
            <person name="Jones L."/>
            <person name="Riaz S."/>
            <person name="Morales-Cruz A."/>
            <person name="Amrine K.C."/>
            <person name="McGuire B."/>
            <person name="Gubler W.D."/>
            <person name="Walker M.A."/>
            <person name="Cantu D."/>
        </authorList>
    </citation>
    <scope>NUCLEOTIDE SEQUENCE [LARGE SCALE GENOMIC DNA]</scope>
    <source>
        <strain evidence="11">c</strain>
    </source>
</reference>
<gene>
    <name evidence="10" type="ORF">EV44_g5946</name>
</gene>
<evidence type="ECO:0000256" key="4">
    <source>
        <dbReference type="ARBA" id="ARBA00022692"/>
    </source>
</evidence>
<comment type="caution">
    <text evidence="10">The sequence shown here is derived from an EMBL/GenBank/DDBJ whole genome shotgun (WGS) entry which is preliminary data.</text>
</comment>
<feature type="transmembrane region" description="Helical" evidence="9">
    <location>
        <begin position="68"/>
        <end position="89"/>
    </location>
</feature>
<feature type="transmembrane region" description="Helical" evidence="9">
    <location>
        <begin position="21"/>
        <end position="48"/>
    </location>
</feature>
<evidence type="ECO:0000256" key="5">
    <source>
        <dbReference type="ARBA" id="ARBA00022927"/>
    </source>
</evidence>
<evidence type="ECO:0000256" key="8">
    <source>
        <dbReference type="ARBA" id="ARBA00023136"/>
    </source>
</evidence>
<keyword evidence="11" id="KW-1185">Reference proteome</keyword>
<keyword evidence="5" id="KW-0653">Protein transport</keyword>
<dbReference type="Proteomes" id="UP000030854">
    <property type="component" value="Unassembled WGS sequence"/>
</dbReference>